<dbReference type="InterPro" id="IPR029063">
    <property type="entry name" value="SAM-dependent_MTases_sf"/>
</dbReference>
<keyword evidence="4 6" id="KW-0808">Transferase</keyword>
<keyword evidence="1 6" id="KW-0963">Cytoplasm</keyword>
<dbReference type="Pfam" id="PF02527">
    <property type="entry name" value="GidB"/>
    <property type="match status" value="1"/>
</dbReference>
<protein>
    <recommendedName>
        <fullName evidence="6">Ribosomal RNA small subunit methyltransferase G</fullName>
        <ecNumber evidence="6">2.1.1.-</ecNumber>
    </recommendedName>
    <alternativeName>
        <fullName evidence="6">16S rRNA 7-methylguanosine methyltransferase</fullName>
        <shortName evidence="6">16S rRNA m7G methyltransferase</shortName>
    </alternativeName>
</protein>
<name>A0A449B4Z1_9BACT</name>
<comment type="function">
    <text evidence="6">Specifically methylates the N7 position of a guanine in 16S rRNA.</text>
</comment>
<evidence type="ECO:0000256" key="6">
    <source>
        <dbReference type="HAMAP-Rule" id="MF_00074"/>
    </source>
</evidence>
<dbReference type="PANTHER" id="PTHR31760">
    <property type="entry name" value="S-ADENOSYL-L-METHIONINE-DEPENDENT METHYLTRANSFERASES SUPERFAMILY PROTEIN"/>
    <property type="match status" value="1"/>
</dbReference>
<dbReference type="GO" id="GO:0070043">
    <property type="term" value="F:rRNA (guanine-N7-)-methyltransferase activity"/>
    <property type="evidence" value="ECO:0007669"/>
    <property type="project" value="UniProtKB-UniRule"/>
</dbReference>
<dbReference type="PANTHER" id="PTHR31760:SF0">
    <property type="entry name" value="S-ADENOSYL-L-METHIONINE-DEPENDENT METHYLTRANSFERASES SUPERFAMILY PROTEIN"/>
    <property type="match status" value="1"/>
</dbReference>
<proteinExistence type="inferred from homology"/>
<accession>A0A449B4Z1</accession>
<dbReference type="GO" id="GO:0005829">
    <property type="term" value="C:cytosol"/>
    <property type="evidence" value="ECO:0007669"/>
    <property type="project" value="TreeGrafter"/>
</dbReference>
<gene>
    <name evidence="7" type="primary">gidB1</name>
    <name evidence="6" type="synonym">rsmG</name>
    <name evidence="7" type="ORF">NCTC10168_00588</name>
</gene>
<keyword evidence="5 6" id="KW-0949">S-adenosyl-L-methionine</keyword>
<keyword evidence="2 6" id="KW-0698">rRNA processing</keyword>
<organism evidence="7 8">
    <name type="scientific">Mycoplasmopsis maculosa</name>
    <dbReference type="NCBI Taxonomy" id="114885"/>
    <lineage>
        <taxon>Bacteria</taxon>
        <taxon>Bacillati</taxon>
        <taxon>Mycoplasmatota</taxon>
        <taxon>Mycoplasmoidales</taxon>
        <taxon>Metamycoplasmataceae</taxon>
        <taxon>Mycoplasmopsis</taxon>
    </lineage>
</organism>
<dbReference type="InterPro" id="IPR003682">
    <property type="entry name" value="rRNA_ssu_MeTfrase_G"/>
</dbReference>
<dbReference type="PIRSF" id="PIRSF003078">
    <property type="entry name" value="GidB"/>
    <property type="match status" value="1"/>
</dbReference>
<evidence type="ECO:0000313" key="7">
    <source>
        <dbReference type="EMBL" id="VEU75660.1"/>
    </source>
</evidence>
<dbReference type="NCBIfam" id="TIGR00138">
    <property type="entry name" value="rsmG_gidB"/>
    <property type="match status" value="1"/>
</dbReference>
<comment type="subcellular location">
    <subcellularLocation>
        <location evidence="6">Cytoplasm</location>
    </subcellularLocation>
</comment>
<comment type="caution">
    <text evidence="6">Lacks conserved residue(s) required for the propagation of feature annotation.</text>
</comment>
<dbReference type="Gene3D" id="3.40.50.150">
    <property type="entry name" value="Vaccinia Virus protein VP39"/>
    <property type="match status" value="1"/>
</dbReference>
<feature type="binding site" evidence="6">
    <location>
        <position position="80"/>
    </location>
    <ligand>
        <name>S-adenosyl-L-methionine</name>
        <dbReference type="ChEBI" id="CHEBI:59789"/>
    </ligand>
</feature>
<dbReference type="RefSeq" id="WP_223211709.1">
    <property type="nucleotide sequence ID" value="NZ_LR215037.1"/>
</dbReference>
<evidence type="ECO:0000256" key="4">
    <source>
        <dbReference type="ARBA" id="ARBA00022679"/>
    </source>
</evidence>
<evidence type="ECO:0000256" key="2">
    <source>
        <dbReference type="ARBA" id="ARBA00022552"/>
    </source>
</evidence>
<evidence type="ECO:0000256" key="5">
    <source>
        <dbReference type="ARBA" id="ARBA00022691"/>
    </source>
</evidence>
<feature type="binding site" evidence="6">
    <location>
        <begin position="126"/>
        <end position="127"/>
    </location>
    <ligand>
        <name>S-adenosyl-L-methionine</name>
        <dbReference type="ChEBI" id="CHEBI:59789"/>
    </ligand>
</feature>
<comment type="similarity">
    <text evidence="6">Belongs to the methyltransferase superfamily. RNA methyltransferase RsmG family.</text>
</comment>
<dbReference type="Proteomes" id="UP000290243">
    <property type="component" value="Chromosome"/>
</dbReference>
<dbReference type="EMBL" id="LR215037">
    <property type="protein sequence ID" value="VEU75660.1"/>
    <property type="molecule type" value="Genomic_DNA"/>
</dbReference>
<evidence type="ECO:0000256" key="3">
    <source>
        <dbReference type="ARBA" id="ARBA00022603"/>
    </source>
</evidence>
<feature type="binding site" evidence="6">
    <location>
        <position position="75"/>
    </location>
    <ligand>
        <name>S-adenosyl-L-methionine</name>
        <dbReference type="ChEBI" id="CHEBI:59789"/>
    </ligand>
</feature>
<dbReference type="AlphaFoldDB" id="A0A449B4Z1"/>
<sequence>MANIDYFLKKYSLQLDKLKKYASMIHEQNMVMNISGFKTEQEIFEQGIIASLLTFEFAQNSLKKEFIGKKILDIGAGAGFPSVPLLIALDNSFELTIIESISKRCLFLEKVKKEFNLNLKIINSRAEEVIDLKEYFDFITARALSSTKNIYLMSNHLLKQNGEWILPKGRSFLEEVQEFKDKFLKEANNINFYPYFDFTQNENSFLVTVSKPKPTPRGWPWSWTKIKNY</sequence>
<dbReference type="SUPFAM" id="SSF53335">
    <property type="entry name" value="S-adenosyl-L-methionine-dependent methyltransferases"/>
    <property type="match status" value="1"/>
</dbReference>
<reference evidence="7 8" key="1">
    <citation type="submission" date="2019-01" db="EMBL/GenBank/DDBJ databases">
        <authorList>
            <consortium name="Pathogen Informatics"/>
        </authorList>
    </citation>
    <scope>NUCLEOTIDE SEQUENCE [LARGE SCALE GENOMIC DNA]</scope>
    <source>
        <strain evidence="7 8">NCTC10168</strain>
    </source>
</reference>
<dbReference type="KEGG" id="mmau:NCTC10168_00588"/>
<dbReference type="EC" id="2.1.1.-" evidence="6"/>
<keyword evidence="8" id="KW-1185">Reference proteome</keyword>
<keyword evidence="3 6" id="KW-0489">Methyltransferase</keyword>
<evidence type="ECO:0000313" key="8">
    <source>
        <dbReference type="Proteomes" id="UP000290243"/>
    </source>
</evidence>
<dbReference type="HAMAP" id="MF_00074">
    <property type="entry name" value="16SrRNA_methyltr_G"/>
    <property type="match status" value="1"/>
</dbReference>
<evidence type="ECO:0000256" key="1">
    <source>
        <dbReference type="ARBA" id="ARBA00022490"/>
    </source>
</evidence>
<feature type="binding site" evidence="6">
    <location>
        <position position="142"/>
    </location>
    <ligand>
        <name>S-adenosyl-L-methionine</name>
        <dbReference type="ChEBI" id="CHEBI:59789"/>
    </ligand>
</feature>